<dbReference type="InterPro" id="IPR002397">
    <property type="entry name" value="Cyt_P450_B"/>
</dbReference>
<keyword evidence="2" id="KW-0503">Monooxygenase</keyword>
<accession>A0ABW3M728</accession>
<comment type="similarity">
    <text evidence="1 2">Belongs to the cytochrome P450 family.</text>
</comment>
<gene>
    <name evidence="3" type="ORF">ACFQ1S_13615</name>
</gene>
<dbReference type="Gene3D" id="1.10.630.10">
    <property type="entry name" value="Cytochrome P450"/>
    <property type="match status" value="1"/>
</dbReference>
<organism evidence="3 4">
    <name type="scientific">Kibdelosporangium lantanae</name>
    <dbReference type="NCBI Taxonomy" id="1497396"/>
    <lineage>
        <taxon>Bacteria</taxon>
        <taxon>Bacillati</taxon>
        <taxon>Actinomycetota</taxon>
        <taxon>Actinomycetes</taxon>
        <taxon>Pseudonocardiales</taxon>
        <taxon>Pseudonocardiaceae</taxon>
        <taxon>Kibdelosporangium</taxon>
    </lineage>
</organism>
<dbReference type="SUPFAM" id="SSF48264">
    <property type="entry name" value="Cytochrome P450"/>
    <property type="match status" value="1"/>
</dbReference>
<sequence>GEGVIIPNDIGNRDPDVFDHPDTLDISRHDRRHVAFGFGVHQCVGQPLARMQLQVVYSTLYRRIPTLRLATDLDRVPFKHDGAVYGVYELPVTW</sequence>
<evidence type="ECO:0000256" key="1">
    <source>
        <dbReference type="ARBA" id="ARBA00010617"/>
    </source>
</evidence>
<dbReference type="PROSITE" id="PS00086">
    <property type="entry name" value="CYTOCHROME_P450"/>
    <property type="match status" value="1"/>
</dbReference>
<evidence type="ECO:0000313" key="4">
    <source>
        <dbReference type="Proteomes" id="UP001597045"/>
    </source>
</evidence>
<dbReference type="Proteomes" id="UP001597045">
    <property type="component" value="Unassembled WGS sequence"/>
</dbReference>
<keyword evidence="4" id="KW-1185">Reference proteome</keyword>
<protein>
    <submittedName>
        <fullName evidence="3">Cytochrome P450</fullName>
    </submittedName>
</protein>
<evidence type="ECO:0000313" key="3">
    <source>
        <dbReference type="EMBL" id="MFD1046516.1"/>
    </source>
</evidence>
<comment type="caution">
    <text evidence="3">The sequence shown here is derived from an EMBL/GenBank/DDBJ whole genome shotgun (WGS) entry which is preliminary data.</text>
</comment>
<reference evidence="4" key="1">
    <citation type="journal article" date="2019" name="Int. J. Syst. Evol. Microbiol.">
        <title>The Global Catalogue of Microorganisms (GCM) 10K type strain sequencing project: providing services to taxonomists for standard genome sequencing and annotation.</title>
        <authorList>
            <consortium name="The Broad Institute Genomics Platform"/>
            <consortium name="The Broad Institute Genome Sequencing Center for Infectious Disease"/>
            <person name="Wu L."/>
            <person name="Ma J."/>
        </authorList>
    </citation>
    <scope>NUCLEOTIDE SEQUENCE [LARGE SCALE GENOMIC DNA]</scope>
    <source>
        <strain evidence="4">JCM 31486</strain>
    </source>
</reference>
<keyword evidence="2" id="KW-0349">Heme</keyword>
<proteinExistence type="inferred from homology"/>
<dbReference type="PRINTS" id="PR00359">
    <property type="entry name" value="BP450"/>
</dbReference>
<keyword evidence="2" id="KW-0408">Iron</keyword>
<feature type="non-terminal residue" evidence="3">
    <location>
        <position position="1"/>
    </location>
</feature>
<dbReference type="PANTHER" id="PTHR46696:SF1">
    <property type="entry name" value="CYTOCHROME P450 YJIB-RELATED"/>
    <property type="match status" value="1"/>
</dbReference>
<dbReference type="InterPro" id="IPR036396">
    <property type="entry name" value="Cyt_P450_sf"/>
</dbReference>
<evidence type="ECO:0000256" key="2">
    <source>
        <dbReference type="RuleBase" id="RU000461"/>
    </source>
</evidence>
<dbReference type="InterPro" id="IPR017972">
    <property type="entry name" value="Cyt_P450_CS"/>
</dbReference>
<name>A0ABW3M728_9PSEU</name>
<keyword evidence="2" id="KW-0479">Metal-binding</keyword>
<keyword evidence="2" id="KW-0560">Oxidoreductase</keyword>
<dbReference type="InterPro" id="IPR001128">
    <property type="entry name" value="Cyt_P450"/>
</dbReference>
<dbReference type="Pfam" id="PF00067">
    <property type="entry name" value="p450"/>
    <property type="match status" value="1"/>
</dbReference>
<dbReference type="PANTHER" id="PTHR46696">
    <property type="entry name" value="P450, PUTATIVE (EUROFUNG)-RELATED"/>
    <property type="match status" value="1"/>
</dbReference>
<dbReference type="EMBL" id="JBHTIS010000685">
    <property type="protein sequence ID" value="MFD1046516.1"/>
    <property type="molecule type" value="Genomic_DNA"/>
</dbReference>